<name>A0A4Z2FGL2_9TELE</name>
<dbReference type="GO" id="GO:0006357">
    <property type="term" value="P:regulation of transcription by RNA polymerase II"/>
    <property type="evidence" value="ECO:0007669"/>
    <property type="project" value="TreeGrafter"/>
</dbReference>
<evidence type="ECO:0000313" key="3">
    <source>
        <dbReference type="Proteomes" id="UP000314294"/>
    </source>
</evidence>
<dbReference type="AlphaFoldDB" id="A0A4Z2FGL2"/>
<dbReference type="GO" id="GO:0005634">
    <property type="term" value="C:nucleus"/>
    <property type="evidence" value="ECO:0007669"/>
    <property type="project" value="TreeGrafter"/>
</dbReference>
<gene>
    <name evidence="2" type="ORF">EYF80_049508</name>
</gene>
<accession>A0A4Z2FGL2</accession>
<feature type="domain" description="MADF" evidence="1">
    <location>
        <begin position="4"/>
        <end position="60"/>
    </location>
</feature>
<sequence>MKDLLIQAVSGFPNLYDPNAPGYGNRDMLADSWRRVSEAMAVPEEECRRTWTNLRRRHYN</sequence>
<dbReference type="InterPro" id="IPR039353">
    <property type="entry name" value="TF_Adf1"/>
</dbReference>
<dbReference type="EMBL" id="SRLO01001199">
    <property type="protein sequence ID" value="TNN40329.1"/>
    <property type="molecule type" value="Genomic_DNA"/>
</dbReference>
<keyword evidence="3" id="KW-1185">Reference proteome</keyword>
<dbReference type="GO" id="GO:0005667">
    <property type="term" value="C:transcription regulator complex"/>
    <property type="evidence" value="ECO:0007669"/>
    <property type="project" value="TreeGrafter"/>
</dbReference>
<dbReference type="OrthoDB" id="5803771at2759"/>
<dbReference type="PROSITE" id="PS51029">
    <property type="entry name" value="MADF"/>
    <property type="match status" value="1"/>
</dbReference>
<dbReference type="InterPro" id="IPR006578">
    <property type="entry name" value="MADF-dom"/>
</dbReference>
<evidence type="ECO:0000259" key="1">
    <source>
        <dbReference type="PROSITE" id="PS51029"/>
    </source>
</evidence>
<dbReference type="PANTHER" id="PTHR12243">
    <property type="entry name" value="MADF DOMAIN TRANSCRIPTION FACTOR"/>
    <property type="match status" value="1"/>
</dbReference>
<evidence type="ECO:0000313" key="2">
    <source>
        <dbReference type="EMBL" id="TNN40329.1"/>
    </source>
</evidence>
<organism evidence="2 3">
    <name type="scientific">Liparis tanakae</name>
    <name type="common">Tanaka's snailfish</name>
    <dbReference type="NCBI Taxonomy" id="230148"/>
    <lineage>
        <taxon>Eukaryota</taxon>
        <taxon>Metazoa</taxon>
        <taxon>Chordata</taxon>
        <taxon>Craniata</taxon>
        <taxon>Vertebrata</taxon>
        <taxon>Euteleostomi</taxon>
        <taxon>Actinopterygii</taxon>
        <taxon>Neopterygii</taxon>
        <taxon>Teleostei</taxon>
        <taxon>Neoteleostei</taxon>
        <taxon>Acanthomorphata</taxon>
        <taxon>Eupercaria</taxon>
        <taxon>Perciformes</taxon>
        <taxon>Cottioidei</taxon>
        <taxon>Cottales</taxon>
        <taxon>Liparidae</taxon>
        <taxon>Liparis</taxon>
    </lineage>
</organism>
<proteinExistence type="predicted"/>
<dbReference type="Proteomes" id="UP000314294">
    <property type="component" value="Unassembled WGS sequence"/>
</dbReference>
<dbReference type="Pfam" id="PF10545">
    <property type="entry name" value="MADF_DNA_bdg"/>
    <property type="match status" value="1"/>
</dbReference>
<reference evidence="2 3" key="1">
    <citation type="submission" date="2019-03" db="EMBL/GenBank/DDBJ databases">
        <title>First draft genome of Liparis tanakae, snailfish: a comprehensive survey of snailfish specific genes.</title>
        <authorList>
            <person name="Kim W."/>
            <person name="Song I."/>
            <person name="Jeong J.-H."/>
            <person name="Kim D."/>
            <person name="Kim S."/>
            <person name="Ryu S."/>
            <person name="Song J.Y."/>
            <person name="Lee S.K."/>
        </authorList>
    </citation>
    <scope>NUCLEOTIDE SEQUENCE [LARGE SCALE GENOMIC DNA]</scope>
    <source>
        <tissue evidence="2">Muscle</tissue>
    </source>
</reference>
<dbReference type="PANTHER" id="PTHR12243:SF67">
    <property type="entry name" value="COREPRESSOR OF PANGOLIN, ISOFORM A-RELATED"/>
    <property type="match status" value="1"/>
</dbReference>
<protein>
    <recommendedName>
        <fullName evidence="1">MADF domain-containing protein</fullName>
    </recommendedName>
</protein>
<comment type="caution">
    <text evidence="2">The sequence shown here is derived from an EMBL/GenBank/DDBJ whole genome shotgun (WGS) entry which is preliminary data.</text>
</comment>